<evidence type="ECO:0000256" key="1">
    <source>
        <dbReference type="SAM" id="MobiDB-lite"/>
    </source>
</evidence>
<feature type="compositionally biased region" description="Basic and acidic residues" evidence="1">
    <location>
        <begin position="730"/>
        <end position="767"/>
    </location>
</feature>
<dbReference type="AlphaFoldDB" id="A0A9W7CN93"/>
<dbReference type="InterPro" id="IPR037239">
    <property type="entry name" value="OSBP_sf"/>
</dbReference>
<feature type="region of interest" description="Disordered" evidence="1">
    <location>
        <begin position="876"/>
        <end position="905"/>
    </location>
</feature>
<dbReference type="GO" id="GO:0032934">
    <property type="term" value="F:sterol binding"/>
    <property type="evidence" value="ECO:0007669"/>
    <property type="project" value="TreeGrafter"/>
</dbReference>
<feature type="region of interest" description="Disordered" evidence="1">
    <location>
        <begin position="720"/>
        <end position="844"/>
    </location>
</feature>
<feature type="compositionally biased region" description="Low complexity" evidence="1">
    <location>
        <begin position="984"/>
        <end position="999"/>
    </location>
</feature>
<dbReference type="GO" id="GO:0016020">
    <property type="term" value="C:membrane"/>
    <property type="evidence" value="ECO:0007669"/>
    <property type="project" value="TreeGrafter"/>
</dbReference>
<keyword evidence="3" id="KW-1185">Reference proteome</keyword>
<name>A0A9W7CN93_9STRA</name>
<organism evidence="2 3">
    <name type="scientific">Phytophthora fragariaefolia</name>
    <dbReference type="NCBI Taxonomy" id="1490495"/>
    <lineage>
        <taxon>Eukaryota</taxon>
        <taxon>Sar</taxon>
        <taxon>Stramenopiles</taxon>
        <taxon>Oomycota</taxon>
        <taxon>Peronosporomycetes</taxon>
        <taxon>Peronosporales</taxon>
        <taxon>Peronosporaceae</taxon>
        <taxon>Phytophthora</taxon>
    </lineage>
</organism>
<dbReference type="Proteomes" id="UP001165121">
    <property type="component" value="Unassembled WGS sequence"/>
</dbReference>
<sequence length="1052" mass="117166">MATPRRSTPHPAAVSVQVLREEMATHEVGHDGLVLSSVSLHIDNVVPHNSIASIEAQKAAAETISSSKVKLTDEAAPQRPSLSAQDSWAQLQIKDRMQWMEHFKQNKRGGLVFQDRETLKKQQGVFKEVMMQVGSQLLSGKLAVRISLPIRIFEPRSLLERVANGWNYAPTVLKKAALSGGDPIERMKFVMAFVAGGLHFCVGQLKPFNPILGETYEATYADGTQVFMEHVSHHPVKTAFSVVGPKGLYQMSGIYEFESTSTRNSLANYQNGAVTITFHDGAIITYTMPQIKMSGILFGERVVEIVGTSRFEDMKNRLVGELHFDANNSFLKKSQSDDIKGCIYPAKVRSSLLVYYKHPMCSDVQPRLLQKSAKHAVASVHGSWLSHLQFDGKTVLLSELLDARDGKVSNEGDHDQRSQLRDHTGAGCRGRACLLRGSLDLRRVELLAAFKQELADPRAKPPLLGSDAADKGFHAPKVRIRENGDEERGLQVHLDECLADERGAEKRPEGHEEVPAADAAEVEGHVGPGRHEQHAPEAVLLEEADHPVLHAVHEVVLGLGLGDLLELFVALPGELGGAAERVGRDLSRGGAGAPEHAGQEDLPEDGGERDGGLLGHVVAVGLEWVEPHVVAAVEVQRLALLRALHHEEDVREEEEDARVHARAQAHAREHAEADPPGHELGAGVELVQQQAVRAVAARGHEPQQRQPADKLPPIPAAPAVAKHRKVLKQQSEDKDKKMLEEARRLEEEKKKRERGIERVKQAQERARARVARTNQLEQQSLNEARRHESDALSATDECSDKVRRAQESRRRAKERVRMRRRENPPYATPPSSAPGLEREATQLNSFRRKTIKRLQVYGRLRRVGMFRLLTSGYCARSNQRAHRTEKDERQSTPDRSGQIDPDQIFKERKLRQETAARLRHQEEFEAGLQNHKSKLKDMDRVAKGFKKQSSLPQLREDAREETFPHSPETQYPSPARDASVCPPNQDADSSSESDASNNAHHPDQTKVESVQSMEISSRRTKLPAWRQPPVPLQPVQVYAYKAILPVYICICL</sequence>
<feature type="region of interest" description="Disordered" evidence="1">
    <location>
        <begin position="586"/>
        <end position="610"/>
    </location>
</feature>
<dbReference type="EMBL" id="BSXT01000952">
    <property type="protein sequence ID" value="GMF36582.1"/>
    <property type="molecule type" value="Genomic_DNA"/>
</dbReference>
<dbReference type="Pfam" id="PF01237">
    <property type="entry name" value="Oxysterol_BP"/>
    <property type="match status" value="1"/>
</dbReference>
<dbReference type="GO" id="GO:0005829">
    <property type="term" value="C:cytosol"/>
    <property type="evidence" value="ECO:0007669"/>
    <property type="project" value="TreeGrafter"/>
</dbReference>
<feature type="compositionally biased region" description="Polar residues" evidence="1">
    <location>
        <begin position="773"/>
        <end position="782"/>
    </location>
</feature>
<dbReference type="PANTHER" id="PTHR10972:SF148">
    <property type="entry name" value="OXYSTEROL-BINDING PROTEIN 9"/>
    <property type="match status" value="1"/>
</dbReference>
<protein>
    <submittedName>
        <fullName evidence="2">Unnamed protein product</fullName>
    </submittedName>
</protein>
<dbReference type="Gene3D" id="2.40.160.120">
    <property type="match status" value="1"/>
</dbReference>
<evidence type="ECO:0000313" key="2">
    <source>
        <dbReference type="EMBL" id="GMF36582.1"/>
    </source>
</evidence>
<dbReference type="OrthoDB" id="14833at2759"/>
<feature type="region of interest" description="Disordered" evidence="1">
    <location>
        <begin position="945"/>
        <end position="1015"/>
    </location>
</feature>
<feature type="compositionally biased region" description="Basic residues" evidence="1">
    <location>
        <begin position="810"/>
        <end position="820"/>
    </location>
</feature>
<feature type="compositionally biased region" description="Basic and acidic residues" evidence="1">
    <location>
        <begin position="798"/>
        <end position="809"/>
    </location>
</feature>
<feature type="compositionally biased region" description="Basic and acidic residues" evidence="1">
    <location>
        <begin position="954"/>
        <end position="963"/>
    </location>
</feature>
<feature type="compositionally biased region" description="Basic and acidic residues" evidence="1">
    <location>
        <begin position="882"/>
        <end position="892"/>
    </location>
</feature>
<dbReference type="InterPro" id="IPR000648">
    <property type="entry name" value="Oxysterol-bd"/>
</dbReference>
<proteinExistence type="predicted"/>
<feature type="region of interest" description="Disordered" evidence="1">
    <location>
        <begin position="696"/>
        <end position="715"/>
    </location>
</feature>
<dbReference type="SUPFAM" id="SSF144000">
    <property type="entry name" value="Oxysterol-binding protein-like"/>
    <property type="match status" value="1"/>
</dbReference>
<accession>A0A9W7CN93</accession>
<gene>
    <name evidence="2" type="ORF">Pfra01_001001100</name>
</gene>
<reference evidence="2" key="1">
    <citation type="submission" date="2023-04" db="EMBL/GenBank/DDBJ databases">
        <title>Phytophthora fragariaefolia NBRC 109709.</title>
        <authorList>
            <person name="Ichikawa N."/>
            <person name="Sato H."/>
            <person name="Tonouchi N."/>
        </authorList>
    </citation>
    <scope>NUCLEOTIDE SEQUENCE</scope>
    <source>
        <strain evidence="2">NBRC 109709</strain>
    </source>
</reference>
<dbReference type="PANTHER" id="PTHR10972">
    <property type="entry name" value="OXYSTEROL-BINDING PROTEIN-RELATED"/>
    <property type="match status" value="1"/>
</dbReference>
<comment type="caution">
    <text evidence="2">The sequence shown here is derived from an EMBL/GenBank/DDBJ whole genome shotgun (WGS) entry which is preliminary data.</text>
</comment>
<evidence type="ECO:0000313" key="3">
    <source>
        <dbReference type="Proteomes" id="UP001165121"/>
    </source>
</evidence>